<dbReference type="EMBL" id="LAZR01003805">
    <property type="protein sequence ID" value="KKN14555.1"/>
    <property type="molecule type" value="Genomic_DNA"/>
</dbReference>
<name>A0A0F9N4Q1_9ZZZZ</name>
<sequence length="154" mass="17681">MKEKDLFSDYQSKSTPDTVQDYLRNLDSTVFKIIGEIGHPSLEKLKEIITNLRIYKIKAEKNPGGFQPGNIAIGADLNQYYPSDEEIIVSELGLMIKTIIEITSQQKIKEFKKREGISSQTVVFNEITYRHVDVMGSGRFFYAEKKNQEIELNL</sequence>
<evidence type="ECO:0000313" key="1">
    <source>
        <dbReference type="EMBL" id="KKN14555.1"/>
    </source>
</evidence>
<accession>A0A0F9N4Q1</accession>
<comment type="caution">
    <text evidence="1">The sequence shown here is derived from an EMBL/GenBank/DDBJ whole genome shotgun (WGS) entry which is preliminary data.</text>
</comment>
<dbReference type="AlphaFoldDB" id="A0A0F9N4Q1"/>
<organism evidence="1">
    <name type="scientific">marine sediment metagenome</name>
    <dbReference type="NCBI Taxonomy" id="412755"/>
    <lineage>
        <taxon>unclassified sequences</taxon>
        <taxon>metagenomes</taxon>
        <taxon>ecological metagenomes</taxon>
    </lineage>
</organism>
<reference evidence="1" key="1">
    <citation type="journal article" date="2015" name="Nature">
        <title>Complex archaea that bridge the gap between prokaryotes and eukaryotes.</title>
        <authorList>
            <person name="Spang A."/>
            <person name="Saw J.H."/>
            <person name="Jorgensen S.L."/>
            <person name="Zaremba-Niedzwiedzka K."/>
            <person name="Martijn J."/>
            <person name="Lind A.E."/>
            <person name="van Eijk R."/>
            <person name="Schleper C."/>
            <person name="Guy L."/>
            <person name="Ettema T.J."/>
        </authorList>
    </citation>
    <scope>NUCLEOTIDE SEQUENCE</scope>
</reference>
<protein>
    <submittedName>
        <fullName evidence="1">Uncharacterized protein</fullName>
    </submittedName>
</protein>
<gene>
    <name evidence="1" type="ORF">LCGC14_0995000</name>
</gene>
<proteinExistence type="predicted"/>